<evidence type="ECO:0000259" key="6">
    <source>
        <dbReference type="PROSITE" id="PS51352"/>
    </source>
</evidence>
<dbReference type="Proteomes" id="UP000031972">
    <property type="component" value="Unassembled WGS sequence"/>
</dbReference>
<keyword evidence="2 3" id="KW-0186">Copper</keyword>
<sequence>MKKRLAGFFFILLLSGCSLFQEEGPTVSPFTFINQHGERFGLEDLEGKVWIADFIFTNCETVCPPMTSTLSDLQKTLKEEGLEVELVSFSVDPEVDSPERLKEYLSSFTEEDVNWNLLTGYSQEQIEAFALEEFQTLVSKPDETDQVLHGVNFYVVNPEGMIVEEVSFTDSDATEKIMKEVKRYQ</sequence>
<evidence type="ECO:0000256" key="4">
    <source>
        <dbReference type="PIRSR" id="PIRSR603782-2"/>
    </source>
</evidence>
<feature type="domain" description="Thioredoxin" evidence="6">
    <location>
        <begin position="21"/>
        <end position="183"/>
    </location>
</feature>
<dbReference type="PANTHER" id="PTHR12151">
    <property type="entry name" value="ELECTRON TRANSPORT PROTIN SCO1/SENC FAMILY MEMBER"/>
    <property type="match status" value="1"/>
</dbReference>
<gene>
    <name evidence="7" type="ORF">KR50_08870</name>
</gene>
<dbReference type="SUPFAM" id="SSF52833">
    <property type="entry name" value="Thioredoxin-like"/>
    <property type="match status" value="1"/>
</dbReference>
<evidence type="ECO:0000256" key="2">
    <source>
        <dbReference type="ARBA" id="ARBA00023008"/>
    </source>
</evidence>
<evidence type="ECO:0000256" key="1">
    <source>
        <dbReference type="ARBA" id="ARBA00010996"/>
    </source>
</evidence>
<dbReference type="Pfam" id="PF02630">
    <property type="entry name" value="SCO1-SenC"/>
    <property type="match status" value="1"/>
</dbReference>
<dbReference type="RefSeq" id="WP_041055311.1">
    <property type="nucleotide sequence ID" value="NZ_JXRR01000008.1"/>
</dbReference>
<dbReference type="PROSITE" id="PS51352">
    <property type="entry name" value="THIOREDOXIN_2"/>
    <property type="match status" value="1"/>
</dbReference>
<feature type="disulfide bond" description="Redox-active" evidence="4">
    <location>
        <begin position="59"/>
        <end position="63"/>
    </location>
</feature>
<dbReference type="InterPro" id="IPR013766">
    <property type="entry name" value="Thioredoxin_domain"/>
</dbReference>
<dbReference type="Gene3D" id="3.40.30.10">
    <property type="entry name" value="Glutaredoxin"/>
    <property type="match status" value="1"/>
</dbReference>
<proteinExistence type="inferred from homology"/>
<comment type="caution">
    <text evidence="7">The sequence shown here is derived from an EMBL/GenBank/DDBJ whole genome shotgun (WGS) entry which is preliminary data.</text>
</comment>
<reference evidence="7 8" key="1">
    <citation type="submission" date="2015-01" db="EMBL/GenBank/DDBJ databases">
        <title>Jeotgalibacillus campisalis genome sequencing.</title>
        <authorList>
            <person name="Goh K.M."/>
            <person name="Chan K.-G."/>
            <person name="Yaakop A.S."/>
            <person name="Ee R."/>
            <person name="Gan H.M."/>
            <person name="Chan C.S."/>
        </authorList>
    </citation>
    <scope>NUCLEOTIDE SEQUENCE [LARGE SCALE GENOMIC DNA]</scope>
    <source>
        <strain evidence="7 8">SF-57</strain>
    </source>
</reference>
<dbReference type="AlphaFoldDB" id="A0A0C2W328"/>
<dbReference type="InterPro" id="IPR036249">
    <property type="entry name" value="Thioredoxin-like_sf"/>
</dbReference>
<dbReference type="PANTHER" id="PTHR12151:SF25">
    <property type="entry name" value="LINALOOL DEHYDRATASE_ISOMERASE DOMAIN-CONTAINING PROTEIN"/>
    <property type="match status" value="1"/>
</dbReference>
<dbReference type="CDD" id="cd02968">
    <property type="entry name" value="SCO"/>
    <property type="match status" value="1"/>
</dbReference>
<feature type="binding site" evidence="3">
    <location>
        <position position="63"/>
    </location>
    <ligand>
        <name>Cu cation</name>
        <dbReference type="ChEBI" id="CHEBI:23378"/>
    </ligand>
</feature>
<feature type="binding site" evidence="3">
    <location>
        <position position="59"/>
    </location>
    <ligand>
        <name>Cu cation</name>
        <dbReference type="ChEBI" id="CHEBI:23378"/>
    </ligand>
</feature>
<keyword evidence="8" id="KW-1185">Reference proteome</keyword>
<organism evidence="7 8">
    <name type="scientific">Jeotgalibacillus campisalis</name>
    <dbReference type="NCBI Taxonomy" id="220754"/>
    <lineage>
        <taxon>Bacteria</taxon>
        <taxon>Bacillati</taxon>
        <taxon>Bacillota</taxon>
        <taxon>Bacilli</taxon>
        <taxon>Bacillales</taxon>
        <taxon>Caryophanaceae</taxon>
        <taxon>Jeotgalibacillus</taxon>
    </lineage>
</organism>
<feature type="chain" id="PRO_5038346300" description="Thioredoxin domain-containing protein" evidence="5">
    <location>
        <begin position="21"/>
        <end position="185"/>
    </location>
</feature>
<feature type="binding site" evidence="3">
    <location>
        <position position="149"/>
    </location>
    <ligand>
        <name>Cu cation</name>
        <dbReference type="ChEBI" id="CHEBI:23378"/>
    </ligand>
</feature>
<evidence type="ECO:0000313" key="7">
    <source>
        <dbReference type="EMBL" id="KIL51006.1"/>
    </source>
</evidence>
<evidence type="ECO:0000256" key="5">
    <source>
        <dbReference type="SAM" id="SignalP"/>
    </source>
</evidence>
<keyword evidence="5" id="KW-0732">Signal</keyword>
<protein>
    <recommendedName>
        <fullName evidence="6">Thioredoxin domain-containing protein</fullName>
    </recommendedName>
</protein>
<feature type="signal peptide" evidence="5">
    <location>
        <begin position="1"/>
        <end position="20"/>
    </location>
</feature>
<accession>A0A0C2W328</accession>
<dbReference type="PATRIC" id="fig|220754.4.peg.907"/>
<dbReference type="OrthoDB" id="9811998at2"/>
<evidence type="ECO:0000313" key="8">
    <source>
        <dbReference type="Proteomes" id="UP000031972"/>
    </source>
</evidence>
<evidence type="ECO:0000256" key="3">
    <source>
        <dbReference type="PIRSR" id="PIRSR603782-1"/>
    </source>
</evidence>
<keyword evidence="4" id="KW-1015">Disulfide bond</keyword>
<dbReference type="PROSITE" id="PS51257">
    <property type="entry name" value="PROKAR_LIPOPROTEIN"/>
    <property type="match status" value="1"/>
</dbReference>
<dbReference type="InterPro" id="IPR003782">
    <property type="entry name" value="SCO1/SenC"/>
</dbReference>
<dbReference type="GO" id="GO:0046872">
    <property type="term" value="F:metal ion binding"/>
    <property type="evidence" value="ECO:0007669"/>
    <property type="project" value="UniProtKB-KW"/>
</dbReference>
<dbReference type="EMBL" id="JXRR01000008">
    <property type="protein sequence ID" value="KIL51006.1"/>
    <property type="molecule type" value="Genomic_DNA"/>
</dbReference>
<keyword evidence="3" id="KW-0479">Metal-binding</keyword>
<comment type="similarity">
    <text evidence="1">Belongs to the SCO1/2 family.</text>
</comment>
<name>A0A0C2W328_9BACL</name>